<evidence type="ECO:0000313" key="1">
    <source>
        <dbReference type="EMBL" id="KAL2275432.1"/>
    </source>
</evidence>
<protein>
    <submittedName>
        <fullName evidence="1">Uncharacterized protein</fullName>
    </submittedName>
</protein>
<organism evidence="1 2">
    <name type="scientific">Diaporthe vaccinii</name>
    <dbReference type="NCBI Taxonomy" id="105482"/>
    <lineage>
        <taxon>Eukaryota</taxon>
        <taxon>Fungi</taxon>
        <taxon>Dikarya</taxon>
        <taxon>Ascomycota</taxon>
        <taxon>Pezizomycotina</taxon>
        <taxon>Sordariomycetes</taxon>
        <taxon>Sordariomycetidae</taxon>
        <taxon>Diaporthales</taxon>
        <taxon>Diaporthaceae</taxon>
        <taxon>Diaporthe</taxon>
        <taxon>Diaporthe eres species complex</taxon>
    </lineage>
</organism>
<comment type="caution">
    <text evidence="1">The sequence shown here is derived from an EMBL/GenBank/DDBJ whole genome shotgun (WGS) entry which is preliminary data.</text>
</comment>
<evidence type="ECO:0000313" key="2">
    <source>
        <dbReference type="Proteomes" id="UP001600888"/>
    </source>
</evidence>
<sequence>MPARLVILPASWRNALHDHGPLRFQFKALKIPDTPVFPFVQYRHRTFFLRERRQYDRALGATKYTRVVQPPPLAKFL</sequence>
<accession>A0ABR4DZ36</accession>
<gene>
    <name evidence="1" type="ORF">FJTKL_02048</name>
</gene>
<dbReference type="EMBL" id="JBAWTH010000133">
    <property type="protein sequence ID" value="KAL2275432.1"/>
    <property type="molecule type" value="Genomic_DNA"/>
</dbReference>
<dbReference type="Proteomes" id="UP001600888">
    <property type="component" value="Unassembled WGS sequence"/>
</dbReference>
<reference evidence="1 2" key="1">
    <citation type="submission" date="2024-03" db="EMBL/GenBank/DDBJ databases">
        <title>A high-quality draft genome sequence of Diaporthe vaccinii, a causative agent of upright dieback and viscid rot disease in cranberry plants.</title>
        <authorList>
            <person name="Sarrasin M."/>
            <person name="Lang B.F."/>
            <person name="Burger G."/>
        </authorList>
    </citation>
    <scope>NUCLEOTIDE SEQUENCE [LARGE SCALE GENOMIC DNA]</scope>
    <source>
        <strain evidence="1 2">IS7</strain>
    </source>
</reference>
<name>A0ABR4DZ36_9PEZI</name>
<proteinExistence type="predicted"/>
<keyword evidence="2" id="KW-1185">Reference proteome</keyword>